<evidence type="ECO:0000256" key="11">
    <source>
        <dbReference type="ARBA" id="ARBA00049524"/>
    </source>
</evidence>
<reference evidence="13" key="2">
    <citation type="submission" date="2023-05" db="EMBL/GenBank/DDBJ databases">
        <authorList>
            <consortium name="Lawrence Berkeley National Laboratory"/>
            <person name="Steindorff A."/>
            <person name="Hensen N."/>
            <person name="Bonometti L."/>
            <person name="Westerberg I."/>
            <person name="Brannstrom I.O."/>
            <person name="Guillou S."/>
            <person name="Cros-Aarteil S."/>
            <person name="Calhoun S."/>
            <person name="Haridas S."/>
            <person name="Kuo A."/>
            <person name="Mondo S."/>
            <person name="Pangilinan J."/>
            <person name="Riley R."/>
            <person name="Labutti K."/>
            <person name="Andreopoulos B."/>
            <person name="Lipzen A."/>
            <person name="Chen C."/>
            <person name="Yanf M."/>
            <person name="Daum C."/>
            <person name="Ng V."/>
            <person name="Clum A."/>
            <person name="Ohm R."/>
            <person name="Martin F."/>
            <person name="Silar P."/>
            <person name="Natvig D."/>
            <person name="Lalanne C."/>
            <person name="Gautier V."/>
            <person name="Ament-Velasquez S.L."/>
            <person name="Kruys A."/>
            <person name="Hutchinson M.I."/>
            <person name="Powell A.J."/>
            <person name="Barry K."/>
            <person name="Miller A.N."/>
            <person name="Grigoriev I.V."/>
            <person name="Debuchy R."/>
            <person name="Gladieux P."/>
            <person name="Thoren M.H."/>
            <person name="Johannesson H."/>
        </authorList>
    </citation>
    <scope>NUCLEOTIDE SEQUENCE</scope>
    <source>
        <strain evidence="13">CBS 359.72</strain>
    </source>
</reference>
<dbReference type="InterPro" id="IPR000182">
    <property type="entry name" value="GNAT_dom"/>
</dbReference>
<keyword evidence="6" id="KW-0963">Cytoplasm</keyword>
<keyword evidence="9" id="KW-0012">Acyltransferase</keyword>
<organism evidence="13 14">
    <name type="scientific">Corynascus novoguineensis</name>
    <dbReference type="NCBI Taxonomy" id="1126955"/>
    <lineage>
        <taxon>Eukaryota</taxon>
        <taxon>Fungi</taxon>
        <taxon>Dikarya</taxon>
        <taxon>Ascomycota</taxon>
        <taxon>Pezizomycotina</taxon>
        <taxon>Sordariomycetes</taxon>
        <taxon>Sordariomycetidae</taxon>
        <taxon>Sordariales</taxon>
        <taxon>Chaetomiaceae</taxon>
        <taxon>Corynascus</taxon>
    </lineage>
</organism>
<dbReference type="EMBL" id="MU857673">
    <property type="protein sequence ID" value="KAK4246506.1"/>
    <property type="molecule type" value="Genomic_DNA"/>
</dbReference>
<comment type="caution">
    <text evidence="13">The sequence shown here is derived from an EMBL/GenBank/DDBJ whole genome shotgun (WGS) entry which is preliminary data.</text>
</comment>
<dbReference type="Pfam" id="PF00583">
    <property type="entry name" value="Acetyltransf_1"/>
    <property type="match status" value="1"/>
</dbReference>
<evidence type="ECO:0000256" key="2">
    <source>
        <dbReference type="ARBA" id="ARBA00004496"/>
    </source>
</evidence>
<accession>A0AAN7CRF7</accession>
<sequence length="227" mass="25909">MKPKRRRAETSPLELANRKTDDQFIADYLQAGSGAKTWTTAWTHPKTGAEYTIGLVRAEDISDEDITACFQLIEQTSRTDYENSTFKWQPMKKLKEMRSPGLRYILVKEKDTMSIRGFTSLMPTYEEGEPVVYCYEIHLQLELQGTGLGSLLMSFHSTVAANLPPITKVMLTCFLSNRRGLEFYRKLGFEKDDISPVARELRRGKIFTPDYLIMSKTVRSNIANGDS</sequence>
<evidence type="ECO:0000256" key="1">
    <source>
        <dbReference type="ARBA" id="ARBA00004123"/>
    </source>
</evidence>
<comment type="catalytic activity">
    <reaction evidence="10">
        <text>N-terminal L-seryl-[histone H2A] + acetyl-CoA = N-terminal N(alpha)-acetyl-L-seryl-[histone H2A] + CoA + H(+)</text>
        <dbReference type="Rhea" id="RHEA:50600"/>
        <dbReference type="Rhea" id="RHEA-COMP:12742"/>
        <dbReference type="Rhea" id="RHEA-COMP:12744"/>
        <dbReference type="ChEBI" id="CHEBI:15378"/>
        <dbReference type="ChEBI" id="CHEBI:57287"/>
        <dbReference type="ChEBI" id="CHEBI:57288"/>
        <dbReference type="ChEBI" id="CHEBI:64738"/>
        <dbReference type="ChEBI" id="CHEBI:83690"/>
        <dbReference type="EC" id="2.3.1.257"/>
    </reaction>
</comment>
<dbReference type="PANTHER" id="PTHR20531">
    <property type="entry name" value="N-ALPHA-ACETYLTRANSFERASE 40"/>
    <property type="match status" value="1"/>
</dbReference>
<dbReference type="InterPro" id="IPR016181">
    <property type="entry name" value="Acyl_CoA_acyltransferase"/>
</dbReference>
<dbReference type="EC" id="2.3.1.257" evidence="4"/>
<evidence type="ECO:0000256" key="3">
    <source>
        <dbReference type="ARBA" id="ARBA00008870"/>
    </source>
</evidence>
<evidence type="ECO:0000256" key="7">
    <source>
        <dbReference type="ARBA" id="ARBA00022679"/>
    </source>
</evidence>
<evidence type="ECO:0000256" key="5">
    <source>
        <dbReference type="ARBA" id="ARBA00015043"/>
    </source>
</evidence>
<dbReference type="AlphaFoldDB" id="A0AAN7CRF7"/>
<name>A0AAN7CRF7_9PEZI</name>
<dbReference type="PROSITE" id="PS51186">
    <property type="entry name" value="GNAT"/>
    <property type="match status" value="1"/>
</dbReference>
<dbReference type="InterPro" id="IPR039949">
    <property type="entry name" value="NAA40"/>
</dbReference>
<protein>
    <recommendedName>
        <fullName evidence="5">N-alpha-acetyltransferase 40</fullName>
        <ecNumber evidence="4">2.3.1.257</ecNumber>
    </recommendedName>
</protein>
<keyword evidence="8" id="KW-0539">Nucleus</keyword>
<comment type="catalytic activity">
    <reaction evidence="11">
        <text>N-terminal L-seryl-[histone H4] + acetyl-CoA = N-terminal N(alpha)-acetyl-L-seryl-[histone H4] + CoA + H(+)</text>
        <dbReference type="Rhea" id="RHEA:50596"/>
        <dbReference type="Rhea" id="RHEA-COMP:12740"/>
        <dbReference type="Rhea" id="RHEA-COMP:12743"/>
        <dbReference type="ChEBI" id="CHEBI:15378"/>
        <dbReference type="ChEBI" id="CHEBI:57287"/>
        <dbReference type="ChEBI" id="CHEBI:57288"/>
        <dbReference type="ChEBI" id="CHEBI:64738"/>
        <dbReference type="ChEBI" id="CHEBI:83690"/>
        <dbReference type="EC" id="2.3.1.257"/>
    </reaction>
</comment>
<comment type="subcellular location">
    <subcellularLocation>
        <location evidence="2">Cytoplasm</location>
    </subcellularLocation>
    <subcellularLocation>
        <location evidence="1">Nucleus</location>
    </subcellularLocation>
</comment>
<dbReference type="GO" id="GO:0005737">
    <property type="term" value="C:cytoplasm"/>
    <property type="evidence" value="ECO:0007669"/>
    <property type="project" value="UniProtKB-SubCell"/>
</dbReference>
<evidence type="ECO:0000256" key="4">
    <source>
        <dbReference type="ARBA" id="ARBA00012950"/>
    </source>
</evidence>
<evidence type="ECO:0000259" key="12">
    <source>
        <dbReference type="PROSITE" id="PS51186"/>
    </source>
</evidence>
<keyword evidence="7" id="KW-0808">Transferase</keyword>
<evidence type="ECO:0000313" key="14">
    <source>
        <dbReference type="Proteomes" id="UP001303647"/>
    </source>
</evidence>
<dbReference type="GO" id="GO:1990189">
    <property type="term" value="F:protein N-terminal-serine acetyltransferase activity"/>
    <property type="evidence" value="ECO:0007669"/>
    <property type="project" value="UniProtKB-EC"/>
</dbReference>
<evidence type="ECO:0000256" key="6">
    <source>
        <dbReference type="ARBA" id="ARBA00022490"/>
    </source>
</evidence>
<evidence type="ECO:0000256" key="8">
    <source>
        <dbReference type="ARBA" id="ARBA00023242"/>
    </source>
</evidence>
<reference evidence="13" key="1">
    <citation type="journal article" date="2023" name="Mol. Phylogenet. Evol.">
        <title>Genome-scale phylogeny and comparative genomics of the fungal order Sordariales.</title>
        <authorList>
            <person name="Hensen N."/>
            <person name="Bonometti L."/>
            <person name="Westerberg I."/>
            <person name="Brannstrom I.O."/>
            <person name="Guillou S."/>
            <person name="Cros-Aarteil S."/>
            <person name="Calhoun S."/>
            <person name="Haridas S."/>
            <person name="Kuo A."/>
            <person name="Mondo S."/>
            <person name="Pangilinan J."/>
            <person name="Riley R."/>
            <person name="LaButti K."/>
            <person name="Andreopoulos B."/>
            <person name="Lipzen A."/>
            <person name="Chen C."/>
            <person name="Yan M."/>
            <person name="Daum C."/>
            <person name="Ng V."/>
            <person name="Clum A."/>
            <person name="Steindorff A."/>
            <person name="Ohm R.A."/>
            <person name="Martin F."/>
            <person name="Silar P."/>
            <person name="Natvig D.O."/>
            <person name="Lalanne C."/>
            <person name="Gautier V."/>
            <person name="Ament-Velasquez S.L."/>
            <person name="Kruys A."/>
            <person name="Hutchinson M.I."/>
            <person name="Powell A.J."/>
            <person name="Barry K."/>
            <person name="Miller A.N."/>
            <person name="Grigoriev I.V."/>
            <person name="Debuchy R."/>
            <person name="Gladieux P."/>
            <person name="Hiltunen Thoren M."/>
            <person name="Johannesson H."/>
        </authorList>
    </citation>
    <scope>NUCLEOTIDE SEQUENCE</scope>
    <source>
        <strain evidence="13">CBS 359.72</strain>
    </source>
</reference>
<evidence type="ECO:0000256" key="10">
    <source>
        <dbReference type="ARBA" id="ARBA00047821"/>
    </source>
</evidence>
<dbReference type="GO" id="GO:0005634">
    <property type="term" value="C:nucleus"/>
    <property type="evidence" value="ECO:0007669"/>
    <property type="project" value="UniProtKB-SubCell"/>
</dbReference>
<dbReference type="GO" id="GO:0043998">
    <property type="term" value="F:histone H2A acetyltransferase activity"/>
    <property type="evidence" value="ECO:0007669"/>
    <property type="project" value="InterPro"/>
</dbReference>
<dbReference type="Gene3D" id="3.40.630.30">
    <property type="match status" value="1"/>
</dbReference>
<proteinExistence type="inferred from homology"/>
<gene>
    <name evidence="13" type="ORF">C7999DRAFT_15404</name>
</gene>
<comment type="similarity">
    <text evidence="3">Belongs to the acetyltransferase family. NAA40 subfamily.</text>
</comment>
<dbReference type="SUPFAM" id="SSF55729">
    <property type="entry name" value="Acyl-CoA N-acyltransferases (Nat)"/>
    <property type="match status" value="1"/>
</dbReference>
<dbReference type="Proteomes" id="UP001303647">
    <property type="component" value="Unassembled WGS sequence"/>
</dbReference>
<dbReference type="PANTHER" id="PTHR20531:SF1">
    <property type="entry name" value="N-ALPHA-ACETYLTRANSFERASE 40"/>
    <property type="match status" value="1"/>
</dbReference>
<evidence type="ECO:0000256" key="9">
    <source>
        <dbReference type="ARBA" id="ARBA00023315"/>
    </source>
</evidence>
<evidence type="ECO:0000313" key="13">
    <source>
        <dbReference type="EMBL" id="KAK4246506.1"/>
    </source>
</evidence>
<dbReference type="GO" id="GO:0010485">
    <property type="term" value="F:histone H4 acetyltransferase activity"/>
    <property type="evidence" value="ECO:0007669"/>
    <property type="project" value="InterPro"/>
</dbReference>
<feature type="domain" description="N-acetyltransferase" evidence="12">
    <location>
        <begin position="56"/>
        <end position="219"/>
    </location>
</feature>
<keyword evidence="14" id="KW-1185">Reference proteome</keyword>